<evidence type="ECO:0000313" key="2">
    <source>
        <dbReference type="Proteomes" id="UP000031668"/>
    </source>
</evidence>
<organism evidence="1 2">
    <name type="scientific">Thelohanellus kitauei</name>
    <name type="common">Myxosporean</name>
    <dbReference type="NCBI Taxonomy" id="669202"/>
    <lineage>
        <taxon>Eukaryota</taxon>
        <taxon>Metazoa</taxon>
        <taxon>Cnidaria</taxon>
        <taxon>Myxozoa</taxon>
        <taxon>Myxosporea</taxon>
        <taxon>Bivalvulida</taxon>
        <taxon>Platysporina</taxon>
        <taxon>Myxobolidae</taxon>
        <taxon>Thelohanellus</taxon>
    </lineage>
</organism>
<protein>
    <submittedName>
        <fullName evidence="1">Uncharacterized protein</fullName>
    </submittedName>
</protein>
<keyword evidence="2" id="KW-1185">Reference proteome</keyword>
<name>A0A0C2MIL3_THEKT</name>
<gene>
    <name evidence="1" type="ORF">RF11_03241</name>
</gene>
<dbReference type="Proteomes" id="UP000031668">
    <property type="component" value="Unassembled WGS sequence"/>
</dbReference>
<dbReference type="EMBL" id="JWZT01004411">
    <property type="protein sequence ID" value="KII64185.1"/>
    <property type="molecule type" value="Genomic_DNA"/>
</dbReference>
<dbReference type="AlphaFoldDB" id="A0A0C2MIL3"/>
<proteinExistence type="predicted"/>
<reference evidence="1 2" key="1">
    <citation type="journal article" date="2014" name="Genome Biol. Evol.">
        <title>The genome of the myxosporean Thelohanellus kitauei shows adaptations to nutrient acquisition within its fish host.</title>
        <authorList>
            <person name="Yang Y."/>
            <person name="Xiong J."/>
            <person name="Zhou Z."/>
            <person name="Huo F."/>
            <person name="Miao W."/>
            <person name="Ran C."/>
            <person name="Liu Y."/>
            <person name="Zhang J."/>
            <person name="Feng J."/>
            <person name="Wang M."/>
            <person name="Wang M."/>
            <person name="Wang L."/>
            <person name="Yao B."/>
        </authorList>
    </citation>
    <scope>NUCLEOTIDE SEQUENCE [LARGE SCALE GENOMIC DNA]</scope>
    <source>
        <strain evidence="1">Wuqing</strain>
    </source>
</reference>
<accession>A0A0C2MIL3</accession>
<evidence type="ECO:0000313" key="1">
    <source>
        <dbReference type="EMBL" id="KII64185.1"/>
    </source>
</evidence>
<sequence length="113" mass="12925">MLVTDLKSNFREIKLGIGKFADVPVFPFVKLPPWTPPSNLSVPYISSISEIIFASLDKRYLPHTFFGHEVHKNSLISAIFCSFEGSFYFWIDTARHYVSHVGLKVRTRSVVFS</sequence>
<comment type="caution">
    <text evidence="1">The sequence shown here is derived from an EMBL/GenBank/DDBJ whole genome shotgun (WGS) entry which is preliminary data.</text>
</comment>